<accession>A0ABR4ID92</accession>
<dbReference type="Proteomes" id="UP001610446">
    <property type="component" value="Unassembled WGS sequence"/>
</dbReference>
<evidence type="ECO:0000313" key="4">
    <source>
        <dbReference type="Proteomes" id="UP001610446"/>
    </source>
</evidence>
<keyword evidence="2" id="KW-0732">Signal</keyword>
<evidence type="ECO:0000313" key="3">
    <source>
        <dbReference type="EMBL" id="KAL2825706.1"/>
    </source>
</evidence>
<feature type="region of interest" description="Disordered" evidence="1">
    <location>
        <begin position="139"/>
        <end position="239"/>
    </location>
</feature>
<feature type="compositionally biased region" description="Low complexity" evidence="1">
    <location>
        <begin position="179"/>
        <end position="209"/>
    </location>
</feature>
<feature type="signal peptide" evidence="2">
    <location>
        <begin position="1"/>
        <end position="20"/>
    </location>
</feature>
<comment type="caution">
    <text evidence="3">The sequence shown here is derived from an EMBL/GenBank/DDBJ whole genome shotgun (WGS) entry which is preliminary data.</text>
</comment>
<evidence type="ECO:0000256" key="1">
    <source>
        <dbReference type="SAM" id="MobiDB-lite"/>
    </source>
</evidence>
<organism evidence="3 4">
    <name type="scientific">Aspergillus pseudoustus</name>
    <dbReference type="NCBI Taxonomy" id="1810923"/>
    <lineage>
        <taxon>Eukaryota</taxon>
        <taxon>Fungi</taxon>
        <taxon>Dikarya</taxon>
        <taxon>Ascomycota</taxon>
        <taxon>Pezizomycotina</taxon>
        <taxon>Eurotiomycetes</taxon>
        <taxon>Eurotiomycetidae</taxon>
        <taxon>Eurotiales</taxon>
        <taxon>Aspergillaceae</taxon>
        <taxon>Aspergillus</taxon>
        <taxon>Aspergillus subgen. Nidulantes</taxon>
    </lineage>
</organism>
<keyword evidence="4" id="KW-1185">Reference proteome</keyword>
<reference evidence="3 4" key="1">
    <citation type="submission" date="2024-07" db="EMBL/GenBank/DDBJ databases">
        <title>Section-level genome sequencing and comparative genomics of Aspergillus sections Usti and Cavernicolus.</title>
        <authorList>
            <consortium name="Lawrence Berkeley National Laboratory"/>
            <person name="Nybo J.L."/>
            <person name="Vesth T.C."/>
            <person name="Theobald S."/>
            <person name="Frisvad J.C."/>
            <person name="Larsen T.O."/>
            <person name="Kjaerboelling I."/>
            <person name="Rothschild-Mancinelli K."/>
            <person name="Lyhne E.K."/>
            <person name="Kogle M.E."/>
            <person name="Barry K."/>
            <person name="Clum A."/>
            <person name="Na H."/>
            <person name="Ledsgaard L."/>
            <person name="Lin J."/>
            <person name="Lipzen A."/>
            <person name="Kuo A."/>
            <person name="Riley R."/>
            <person name="Mondo S."/>
            <person name="Labutti K."/>
            <person name="Haridas S."/>
            <person name="Pangalinan J."/>
            <person name="Salamov A.A."/>
            <person name="Simmons B.A."/>
            <person name="Magnuson J.K."/>
            <person name="Chen J."/>
            <person name="Drula E."/>
            <person name="Henrissat B."/>
            <person name="Wiebenga A."/>
            <person name="Lubbers R.J."/>
            <person name="Gomes A.C."/>
            <person name="Makela M.R."/>
            <person name="Stajich J."/>
            <person name="Grigoriev I.V."/>
            <person name="Mortensen U.H."/>
            <person name="De Vries R.P."/>
            <person name="Baker S.E."/>
            <person name="Andersen M.R."/>
        </authorList>
    </citation>
    <scope>NUCLEOTIDE SEQUENCE [LARGE SCALE GENOMIC DNA]</scope>
    <source>
        <strain evidence="3 4">CBS 123904</strain>
    </source>
</reference>
<gene>
    <name evidence="3" type="ORF">BJY01DRAFT_230076</name>
</gene>
<feature type="chain" id="PRO_5045601388" evidence="2">
    <location>
        <begin position="21"/>
        <end position="271"/>
    </location>
</feature>
<protein>
    <submittedName>
        <fullName evidence="3">Uncharacterized protein</fullName>
    </submittedName>
</protein>
<evidence type="ECO:0000256" key="2">
    <source>
        <dbReference type="SAM" id="SignalP"/>
    </source>
</evidence>
<name>A0ABR4ID92_9EURO</name>
<sequence length="271" mass="27428">MRILTLLPTLLLGGLTLASASPEAATQLETRTATGLFLDGVSDVLLSDGASILVKRQNTTSTSSNPPPIGDALDEILNGGFFDKLLDLLRDSDNIFTPEWNDKFSELVDSVSPLAYTIGQFLGQLLSLILNGGFGGGGSGGETPSLPTESPSPTSTSGPGFEWPDFNFTLPTGSGDDLPTATATETPAPTSSSDSGFDFGFDFPSSSGDDTADLGAAGETSTGSGDFGLNIPTGTTPDESQFTGGATAIGGKVGYAASGVLGVLVLFAVLG</sequence>
<proteinExistence type="predicted"/>
<feature type="compositionally biased region" description="Low complexity" evidence="1">
    <location>
        <begin position="142"/>
        <end position="160"/>
    </location>
</feature>
<dbReference type="EMBL" id="JBFXLU010000475">
    <property type="protein sequence ID" value="KAL2825706.1"/>
    <property type="molecule type" value="Genomic_DNA"/>
</dbReference>